<evidence type="ECO:0000259" key="4">
    <source>
        <dbReference type="Pfam" id="PF19272"/>
    </source>
</evidence>
<sequence>MSSSVLIALLLLVVANPLRSFNIYGKTSKVHRLKPTRDSADTLILQFSDIHYDPVYKNYCNTTSDYGEYDCDSPLALFDQALKSAKIVTSEIEGKTSPLIILSGGYAPHRNNYKIEELTQWITEIFSHVKNIFPNSTILPVIGQSDQALASHPSNAITIYENLYKAWQMCIDNSTRTSFLKGGYYLYEMSRTMSILGLNTGIYTTESLTQQQDDPFEQFQFITDSLESAQKNGKSVHIIGHVPPGFYGKLMLLKYETKLLEIIRKYKSVIKTMIFGHLHADTFQIVDANSQIIWIGPSLAPRDNYLRTGKNSPAFRLFSYQNEQDLLDIETFWGNITKLAIYEEYSYFDKEYSVKREYDLGLFENNLQWKSYLDALNAESLRNTTVRMMYDEELFMHYISHTCPACAIATYDGGRRTQQICRLLHVDQESHKQCLESVIEPQRGLKITLSKKFEAKIRKLRNVRSRQINNKQQK</sequence>
<evidence type="ECO:0000313" key="7">
    <source>
        <dbReference type="WBParaSite" id="EVEC_0000706801-mRNA-1"/>
    </source>
</evidence>
<dbReference type="SUPFAM" id="SSF56300">
    <property type="entry name" value="Metallo-dependent phosphatases"/>
    <property type="match status" value="1"/>
</dbReference>
<feature type="signal peptide" evidence="3">
    <location>
        <begin position="1"/>
        <end position="20"/>
    </location>
</feature>
<dbReference type="InterPro" id="IPR045473">
    <property type="entry name" value="ASM_C"/>
</dbReference>
<name>A0A0N4V9F6_ENTVE</name>
<dbReference type="STRING" id="51028.A0A0N4V9F6"/>
<dbReference type="PANTHER" id="PTHR10340">
    <property type="entry name" value="SPHINGOMYELIN PHOSPHODIESTERASE"/>
    <property type="match status" value="1"/>
</dbReference>
<evidence type="ECO:0000313" key="5">
    <source>
        <dbReference type="EMBL" id="VDD91838.1"/>
    </source>
</evidence>
<dbReference type="EMBL" id="UXUI01008572">
    <property type="protein sequence ID" value="VDD91838.1"/>
    <property type="molecule type" value="Genomic_DNA"/>
</dbReference>
<accession>A0A0N4V9F6</accession>
<dbReference type="OrthoDB" id="348678at2759"/>
<evidence type="ECO:0000256" key="2">
    <source>
        <dbReference type="ARBA" id="ARBA00023180"/>
    </source>
</evidence>
<dbReference type="PANTHER" id="PTHR10340:SF57">
    <property type="entry name" value="METALLOPHOS DOMAIN-CONTAINING PROTEIN"/>
    <property type="match status" value="1"/>
</dbReference>
<reference evidence="7" key="1">
    <citation type="submission" date="2017-02" db="UniProtKB">
        <authorList>
            <consortium name="WormBaseParasite"/>
        </authorList>
    </citation>
    <scope>IDENTIFICATION</scope>
</reference>
<evidence type="ECO:0000256" key="3">
    <source>
        <dbReference type="SAM" id="SignalP"/>
    </source>
</evidence>
<dbReference type="WBParaSite" id="EVEC_0000706801-mRNA-1">
    <property type="protein sequence ID" value="EVEC_0000706801-mRNA-1"/>
    <property type="gene ID" value="EVEC_0000706801"/>
</dbReference>
<gene>
    <name evidence="5" type="ORF">EVEC_LOCUS6589</name>
</gene>
<dbReference type="InterPro" id="IPR029052">
    <property type="entry name" value="Metallo-depent_PP-like"/>
</dbReference>
<reference evidence="5 6" key="2">
    <citation type="submission" date="2018-10" db="EMBL/GenBank/DDBJ databases">
        <authorList>
            <consortium name="Pathogen Informatics"/>
        </authorList>
    </citation>
    <scope>NUCLEOTIDE SEQUENCE [LARGE SCALE GENOMIC DNA]</scope>
</reference>
<dbReference type="AlphaFoldDB" id="A0A0N4V9F6"/>
<protein>
    <submittedName>
        <fullName evidence="7">Metallophos domain-containing protein</fullName>
    </submittedName>
</protein>
<dbReference type="Pfam" id="PF19272">
    <property type="entry name" value="ASMase_C"/>
    <property type="match status" value="1"/>
</dbReference>
<keyword evidence="3" id="KW-0732">Signal</keyword>
<proteinExistence type="predicted"/>
<dbReference type="GO" id="GO:0008081">
    <property type="term" value="F:phosphoric diester hydrolase activity"/>
    <property type="evidence" value="ECO:0007669"/>
    <property type="project" value="TreeGrafter"/>
</dbReference>
<evidence type="ECO:0000313" key="6">
    <source>
        <dbReference type="Proteomes" id="UP000274131"/>
    </source>
</evidence>
<organism evidence="7">
    <name type="scientific">Enterobius vermicularis</name>
    <name type="common">Human pinworm</name>
    <dbReference type="NCBI Taxonomy" id="51028"/>
    <lineage>
        <taxon>Eukaryota</taxon>
        <taxon>Metazoa</taxon>
        <taxon>Ecdysozoa</taxon>
        <taxon>Nematoda</taxon>
        <taxon>Chromadorea</taxon>
        <taxon>Rhabditida</taxon>
        <taxon>Spirurina</taxon>
        <taxon>Oxyuridomorpha</taxon>
        <taxon>Oxyuroidea</taxon>
        <taxon>Oxyuridae</taxon>
        <taxon>Enterobius</taxon>
    </lineage>
</organism>
<feature type="domain" description="Sphingomyelin phosphodiesterase C-terminal" evidence="4">
    <location>
        <begin position="293"/>
        <end position="437"/>
    </location>
</feature>
<feature type="chain" id="PRO_5043122793" evidence="3">
    <location>
        <begin position="21"/>
        <end position="474"/>
    </location>
</feature>
<keyword evidence="6" id="KW-1185">Reference proteome</keyword>
<keyword evidence="2" id="KW-0325">Glycoprotein</keyword>
<dbReference type="GO" id="GO:0005615">
    <property type="term" value="C:extracellular space"/>
    <property type="evidence" value="ECO:0007669"/>
    <property type="project" value="TreeGrafter"/>
</dbReference>
<evidence type="ECO:0000256" key="1">
    <source>
        <dbReference type="ARBA" id="ARBA00022801"/>
    </source>
</evidence>
<keyword evidence="1" id="KW-0378">Hydrolase</keyword>
<dbReference type="Proteomes" id="UP000274131">
    <property type="component" value="Unassembled WGS sequence"/>
</dbReference>